<dbReference type="CDD" id="cd06223">
    <property type="entry name" value="PRTases_typeI"/>
    <property type="match status" value="1"/>
</dbReference>
<proteinExistence type="inferred from homology"/>
<dbReference type="PANTHER" id="PTHR10210">
    <property type="entry name" value="RIBOSE-PHOSPHATE DIPHOSPHOKINASE FAMILY MEMBER"/>
    <property type="match status" value="1"/>
</dbReference>
<dbReference type="PANTHER" id="PTHR10210:SF45">
    <property type="entry name" value="RIBOSE-PHOSPHATE PYROPHOSPHOKINASE 3, CHLOROPLASTIC"/>
    <property type="match status" value="1"/>
</dbReference>
<feature type="compositionally biased region" description="Basic and acidic residues" evidence="2">
    <location>
        <begin position="1"/>
        <end position="13"/>
    </location>
</feature>
<evidence type="ECO:0000313" key="4">
    <source>
        <dbReference type="Proteomes" id="UP001189429"/>
    </source>
</evidence>
<dbReference type="InterPro" id="IPR005946">
    <property type="entry name" value="Rib-P_diPkinase"/>
</dbReference>
<feature type="region of interest" description="Disordered" evidence="2">
    <location>
        <begin position="1"/>
        <end position="30"/>
    </location>
</feature>
<protein>
    <recommendedName>
        <fullName evidence="5">Ribose-phosphate pyrophosphokinase</fullName>
    </recommendedName>
</protein>
<evidence type="ECO:0000256" key="2">
    <source>
        <dbReference type="SAM" id="MobiDB-lite"/>
    </source>
</evidence>
<dbReference type="Proteomes" id="UP001189429">
    <property type="component" value="Unassembled WGS sequence"/>
</dbReference>
<organism evidence="3 4">
    <name type="scientific">Prorocentrum cordatum</name>
    <dbReference type="NCBI Taxonomy" id="2364126"/>
    <lineage>
        <taxon>Eukaryota</taxon>
        <taxon>Sar</taxon>
        <taxon>Alveolata</taxon>
        <taxon>Dinophyceae</taxon>
        <taxon>Prorocentrales</taxon>
        <taxon>Prorocentraceae</taxon>
        <taxon>Prorocentrum</taxon>
    </lineage>
</organism>
<gene>
    <name evidence="3" type="ORF">PCOR1329_LOCUS69431</name>
</gene>
<accession>A0ABN9WT59</accession>
<dbReference type="Gene3D" id="3.40.50.2020">
    <property type="match status" value="2"/>
</dbReference>
<reference evidence="3" key="1">
    <citation type="submission" date="2023-10" db="EMBL/GenBank/DDBJ databases">
        <authorList>
            <person name="Chen Y."/>
            <person name="Shah S."/>
            <person name="Dougan E. K."/>
            <person name="Thang M."/>
            <person name="Chan C."/>
        </authorList>
    </citation>
    <scope>NUCLEOTIDE SEQUENCE [LARGE SCALE GENOMIC DNA]</scope>
</reference>
<evidence type="ECO:0008006" key="5">
    <source>
        <dbReference type="Google" id="ProtNLM"/>
    </source>
</evidence>
<dbReference type="SUPFAM" id="SSF53271">
    <property type="entry name" value="PRTase-like"/>
    <property type="match status" value="2"/>
</dbReference>
<keyword evidence="4" id="KW-1185">Reference proteome</keyword>
<comment type="similarity">
    <text evidence="1">Belongs to the ribose-phosphate pyrophosphokinase family.</text>
</comment>
<dbReference type="EMBL" id="CAUYUJ010019116">
    <property type="protein sequence ID" value="CAK0888693.1"/>
    <property type="molecule type" value="Genomic_DNA"/>
</dbReference>
<evidence type="ECO:0000313" key="3">
    <source>
        <dbReference type="EMBL" id="CAK0888693.1"/>
    </source>
</evidence>
<evidence type="ECO:0000256" key="1">
    <source>
        <dbReference type="ARBA" id="ARBA00006478"/>
    </source>
</evidence>
<dbReference type="InterPro" id="IPR029057">
    <property type="entry name" value="PRTase-like"/>
</dbReference>
<dbReference type="InterPro" id="IPR000836">
    <property type="entry name" value="PRTase_dom"/>
</dbReference>
<sequence length="366" mass="40265">MDPASRKHEHPDGKAPGPSMTPGSDPPLKVRRVSPRKIAKFYNVLAAPLCERKGRQLESAEPDRFRFFPSRWEKFSDSGTDRIELGGFTPFNHIRGSHVLFLADFHSNDAVLSQVNALVTLCESFILSLTIALPYYPHGTMERVEREGEVATASTVARIISHLPSCGSPARVMLYDLHALQNRYYFHGNAAASLHSTVPMLLSALSADAARIPDAASGKVSAIAFPDDGAAKRFGKLFVQEGFPIIICGKVRDGDKRIVRIMEGECKDQHVLIVDDLTRSGGTLYQCGKVLREFGAVGVSAFVAHVAMPPEVCKKFFKKGSHGAGEYAIFDTFYTTDSNPIVADKLPKDDVFRVLDMVPRLMEDLD</sequence>
<name>A0ABN9WT59_9DINO</name>
<comment type="caution">
    <text evidence="3">The sequence shown here is derived from an EMBL/GenBank/DDBJ whole genome shotgun (WGS) entry which is preliminary data.</text>
</comment>